<dbReference type="EMBL" id="WVHS01000004">
    <property type="protein sequence ID" value="MXV17008.1"/>
    <property type="molecule type" value="Genomic_DNA"/>
</dbReference>
<evidence type="ECO:0000313" key="3">
    <source>
        <dbReference type="Proteomes" id="UP000451233"/>
    </source>
</evidence>
<gene>
    <name evidence="2" type="ORF">GS398_17040</name>
</gene>
<dbReference type="Gene3D" id="3.40.50.1980">
    <property type="entry name" value="Nitrogenase molybdenum iron protein domain"/>
    <property type="match status" value="2"/>
</dbReference>
<dbReference type="CDD" id="cd01144">
    <property type="entry name" value="BtuF"/>
    <property type="match status" value="1"/>
</dbReference>
<proteinExistence type="predicted"/>
<accession>A0A7K1Y1P8</accession>
<comment type="caution">
    <text evidence="2">The sequence shown here is derived from an EMBL/GenBank/DDBJ whole genome shotgun (WGS) entry which is preliminary data.</text>
</comment>
<dbReference type="InterPro" id="IPR051030">
    <property type="entry name" value="Vitamin_B12-ABC_binding"/>
</dbReference>
<dbReference type="RefSeq" id="WP_160908019.1">
    <property type="nucleotide sequence ID" value="NZ_WVHS01000004.1"/>
</dbReference>
<dbReference type="InterPro" id="IPR002491">
    <property type="entry name" value="ABC_transptr_periplasmic_BD"/>
</dbReference>
<reference evidence="2 3" key="1">
    <citation type="submission" date="2019-11" db="EMBL/GenBank/DDBJ databases">
        <title>Pedobacter sp. HMF7056 Genome sequencing and assembly.</title>
        <authorList>
            <person name="Kang H."/>
            <person name="Kim H."/>
            <person name="Joh K."/>
        </authorList>
    </citation>
    <scope>NUCLEOTIDE SEQUENCE [LARGE SCALE GENOMIC DNA]</scope>
    <source>
        <strain evidence="2 3">HMF7056</strain>
    </source>
</reference>
<feature type="domain" description="Fe/B12 periplasmic-binding" evidence="1">
    <location>
        <begin position="5"/>
        <end position="293"/>
    </location>
</feature>
<name>A0A7K1Y1P8_9SPHI</name>
<keyword evidence="3" id="KW-1185">Reference proteome</keyword>
<sequence length="308" mass="34196">MPEKKIVSLLAAGTEIVYALGKGDALVGRSHECDFPSEALVLPACSSVKFAPDLSSTEIDRKVKEILTEALSIYTVDKEMIRQLSPDVIITQTQCEVCAVSLKDVEDALGSLLDKNAEIISLSPNLLGDIFADIRNIARQLNVPEKGEEVIESLEERIDLIRHKLKFITERPDVFVVEWLSPLMVAGNWTPELVEIAGGVPIMAEKGRHSPFIDYESLRAADPDIIVVSPCGFSIERTMSEISLLLELPGWNALKAIKNNRFYIADGNHYFNRSGPRIVDTIEILAEIINPKQFIFGYEGAGWLKFEV</sequence>
<evidence type="ECO:0000259" key="1">
    <source>
        <dbReference type="PROSITE" id="PS50983"/>
    </source>
</evidence>
<protein>
    <submittedName>
        <fullName evidence="2">ABC transporter substrate-binding protein</fullName>
    </submittedName>
</protein>
<evidence type="ECO:0000313" key="2">
    <source>
        <dbReference type="EMBL" id="MXV17008.1"/>
    </source>
</evidence>
<dbReference type="SUPFAM" id="SSF53807">
    <property type="entry name" value="Helical backbone' metal receptor"/>
    <property type="match status" value="1"/>
</dbReference>
<dbReference type="Pfam" id="PF01497">
    <property type="entry name" value="Peripla_BP_2"/>
    <property type="match status" value="1"/>
</dbReference>
<dbReference type="Proteomes" id="UP000451233">
    <property type="component" value="Unassembled WGS sequence"/>
</dbReference>
<dbReference type="PROSITE" id="PS50983">
    <property type="entry name" value="FE_B12_PBP"/>
    <property type="match status" value="1"/>
</dbReference>
<dbReference type="PANTHER" id="PTHR42860:SF1">
    <property type="entry name" value="VITAMIN B12-BINDING PROTEIN"/>
    <property type="match status" value="1"/>
</dbReference>
<dbReference type="AlphaFoldDB" id="A0A7K1Y1P8"/>
<dbReference type="PANTHER" id="PTHR42860">
    <property type="entry name" value="VITAMIN B12-BINDING PROTEIN"/>
    <property type="match status" value="1"/>
</dbReference>
<organism evidence="2 3">
    <name type="scientific">Hufsiella ginkgonis</name>
    <dbReference type="NCBI Taxonomy" id="2695274"/>
    <lineage>
        <taxon>Bacteria</taxon>
        <taxon>Pseudomonadati</taxon>
        <taxon>Bacteroidota</taxon>
        <taxon>Sphingobacteriia</taxon>
        <taxon>Sphingobacteriales</taxon>
        <taxon>Sphingobacteriaceae</taxon>
        <taxon>Hufsiella</taxon>
    </lineage>
</organism>